<accession>A0A916TZJ9</accession>
<evidence type="ECO:0000313" key="2">
    <source>
        <dbReference type="Proteomes" id="UP000641514"/>
    </source>
</evidence>
<name>A0A916TZJ9_9ACTN</name>
<dbReference type="AlphaFoldDB" id="A0A916TZJ9"/>
<dbReference type="EMBL" id="BMJH01000001">
    <property type="protein sequence ID" value="GGC53114.1"/>
    <property type="molecule type" value="Genomic_DNA"/>
</dbReference>
<dbReference type="RefSeq" id="WP_188669786.1">
    <property type="nucleotide sequence ID" value="NZ_BMJH01000001.1"/>
</dbReference>
<keyword evidence="2" id="KW-1185">Reference proteome</keyword>
<organism evidence="1 2">
    <name type="scientific">Hoyosella rhizosphaerae</name>
    <dbReference type="NCBI Taxonomy" id="1755582"/>
    <lineage>
        <taxon>Bacteria</taxon>
        <taxon>Bacillati</taxon>
        <taxon>Actinomycetota</taxon>
        <taxon>Actinomycetes</taxon>
        <taxon>Mycobacteriales</taxon>
        <taxon>Hoyosellaceae</taxon>
        <taxon>Hoyosella</taxon>
    </lineage>
</organism>
<comment type="caution">
    <text evidence="1">The sequence shown here is derived from an EMBL/GenBank/DDBJ whole genome shotgun (WGS) entry which is preliminary data.</text>
</comment>
<reference evidence="1" key="2">
    <citation type="submission" date="2020-09" db="EMBL/GenBank/DDBJ databases">
        <authorList>
            <person name="Sun Q."/>
            <person name="Zhou Y."/>
        </authorList>
    </citation>
    <scope>NUCLEOTIDE SEQUENCE</scope>
    <source>
        <strain evidence="1">CGMCC 1.15478</strain>
    </source>
</reference>
<reference evidence="1" key="1">
    <citation type="journal article" date="2014" name="Int. J. Syst. Evol. Microbiol.">
        <title>Complete genome sequence of Corynebacterium casei LMG S-19264T (=DSM 44701T), isolated from a smear-ripened cheese.</title>
        <authorList>
            <consortium name="US DOE Joint Genome Institute (JGI-PGF)"/>
            <person name="Walter F."/>
            <person name="Albersmeier A."/>
            <person name="Kalinowski J."/>
            <person name="Ruckert C."/>
        </authorList>
    </citation>
    <scope>NUCLEOTIDE SEQUENCE</scope>
    <source>
        <strain evidence="1">CGMCC 1.15478</strain>
    </source>
</reference>
<evidence type="ECO:0000313" key="1">
    <source>
        <dbReference type="EMBL" id="GGC53114.1"/>
    </source>
</evidence>
<sequence>MIGLSVPPGTVAIPLDADESERQTGAKALLANLPAGHEFAGDRAAETAIADLGGTLRDSGITYAAVLSKPGETPEKCAMLIVAYSELNRSAGSNDGRGAAVDAIRSICAVKHPQAQVDVVPLANGRAVRVLRGQKVAVPPSITSLDDTVEAESRSVQYLVPSPEASSLITIEVTTGSVDLWPYFSEQAAQIAGRIKFGGQALQPRTLNL</sequence>
<protein>
    <submittedName>
        <fullName evidence="1">Uncharacterized protein</fullName>
    </submittedName>
</protein>
<gene>
    <name evidence="1" type="ORF">GCM10011410_01830</name>
</gene>
<dbReference type="Proteomes" id="UP000641514">
    <property type="component" value="Unassembled WGS sequence"/>
</dbReference>
<proteinExistence type="predicted"/>